<dbReference type="PANTHER" id="PTHR12835:SF5">
    <property type="entry name" value="BIOTIN--PROTEIN LIGASE"/>
    <property type="match status" value="1"/>
</dbReference>
<dbReference type="Pfam" id="PF02237">
    <property type="entry name" value="BPL_C"/>
    <property type="match status" value="1"/>
</dbReference>
<sequence>MTAWTLRAFDVLDSTNEEVRREAEAGAAEGLAVLARRQTAGRGRRGRAWVSPEGNLFLSVLLRPKATPAEAARLSFLTAVALAEAVELADPALRSKITCKWPNDVLLDGAKLAGILLESRTAQVAPGSAGGGLDWVIVGIGVNLAHFPPDTPYAATALAAHGVTAAPEDFAGWLLARLGYWYGRWQGEGFAPVREAWLGRAQGIGQAVVVRLPDGDLQGRFVALDETGALLLELPDGSRQAITAGDVFPAA</sequence>
<evidence type="ECO:0000259" key="7">
    <source>
        <dbReference type="PROSITE" id="PS51733"/>
    </source>
</evidence>
<evidence type="ECO:0000256" key="1">
    <source>
        <dbReference type="ARBA" id="ARBA00022598"/>
    </source>
</evidence>
<dbReference type="SUPFAM" id="SSF50037">
    <property type="entry name" value="C-terminal domain of transcriptional repressors"/>
    <property type="match status" value="1"/>
</dbReference>
<dbReference type="PROSITE" id="PS51733">
    <property type="entry name" value="BPL_LPL_CATALYTIC"/>
    <property type="match status" value="1"/>
</dbReference>
<dbReference type="InterPro" id="IPR045864">
    <property type="entry name" value="aa-tRNA-synth_II/BPL/LPL"/>
</dbReference>
<reference evidence="9" key="1">
    <citation type="journal article" date="2019" name="Int. J. Syst. Evol. Microbiol.">
        <title>The Global Catalogue of Microorganisms (GCM) 10K type strain sequencing project: providing services to taxonomists for standard genome sequencing and annotation.</title>
        <authorList>
            <consortium name="The Broad Institute Genomics Platform"/>
            <consortium name="The Broad Institute Genome Sequencing Center for Infectious Disease"/>
            <person name="Wu L."/>
            <person name="Ma J."/>
        </authorList>
    </citation>
    <scope>NUCLEOTIDE SEQUENCE [LARGE SCALE GENOMIC DNA]</scope>
    <source>
        <strain evidence="9">KCTC 42182</strain>
    </source>
</reference>
<dbReference type="Proteomes" id="UP001595711">
    <property type="component" value="Unassembled WGS sequence"/>
</dbReference>
<dbReference type="CDD" id="cd16442">
    <property type="entry name" value="BPL"/>
    <property type="match status" value="1"/>
</dbReference>
<evidence type="ECO:0000256" key="5">
    <source>
        <dbReference type="ARBA" id="ARBA00024227"/>
    </source>
</evidence>
<dbReference type="Pfam" id="PF03099">
    <property type="entry name" value="BPL_LplA_LipB"/>
    <property type="match status" value="1"/>
</dbReference>
<organism evidence="8 9">
    <name type="scientific">Ferrovibrio xuzhouensis</name>
    <dbReference type="NCBI Taxonomy" id="1576914"/>
    <lineage>
        <taxon>Bacteria</taxon>
        <taxon>Pseudomonadati</taxon>
        <taxon>Pseudomonadota</taxon>
        <taxon>Alphaproteobacteria</taxon>
        <taxon>Rhodospirillales</taxon>
        <taxon>Rhodospirillaceae</taxon>
        <taxon>Ferrovibrio</taxon>
    </lineage>
</organism>
<dbReference type="InterPro" id="IPR004143">
    <property type="entry name" value="BPL_LPL_catalytic"/>
</dbReference>
<feature type="domain" description="BPL/LPL catalytic" evidence="7">
    <location>
        <begin position="1"/>
        <end position="186"/>
    </location>
</feature>
<comment type="caution">
    <text evidence="8">The sequence shown here is derived from an EMBL/GenBank/DDBJ whole genome shotgun (WGS) entry which is preliminary data.</text>
</comment>
<dbReference type="Gene3D" id="2.30.30.100">
    <property type="match status" value="1"/>
</dbReference>
<dbReference type="EMBL" id="JBHRYJ010000003">
    <property type="protein sequence ID" value="MFC3676645.1"/>
    <property type="molecule type" value="Genomic_DNA"/>
</dbReference>
<protein>
    <recommendedName>
        <fullName evidence="5">biotin--[biotin carboxyl-carrier protein] ligase</fullName>
        <ecNumber evidence="5">6.3.4.15</ecNumber>
    </recommendedName>
</protein>
<dbReference type="InterPro" id="IPR004408">
    <property type="entry name" value="Biotin_CoA_COase_ligase"/>
</dbReference>
<evidence type="ECO:0000256" key="2">
    <source>
        <dbReference type="ARBA" id="ARBA00022741"/>
    </source>
</evidence>
<dbReference type="PANTHER" id="PTHR12835">
    <property type="entry name" value="BIOTIN PROTEIN LIGASE"/>
    <property type="match status" value="1"/>
</dbReference>
<keyword evidence="3" id="KW-0067">ATP-binding</keyword>
<evidence type="ECO:0000313" key="8">
    <source>
        <dbReference type="EMBL" id="MFC3676645.1"/>
    </source>
</evidence>
<dbReference type="SUPFAM" id="SSF55681">
    <property type="entry name" value="Class II aaRS and biotin synthetases"/>
    <property type="match status" value="1"/>
</dbReference>
<accession>A0ABV7VHJ1</accession>
<evidence type="ECO:0000256" key="6">
    <source>
        <dbReference type="ARBA" id="ARBA00047846"/>
    </source>
</evidence>
<keyword evidence="9" id="KW-1185">Reference proteome</keyword>
<evidence type="ECO:0000313" key="9">
    <source>
        <dbReference type="Proteomes" id="UP001595711"/>
    </source>
</evidence>
<evidence type="ECO:0000256" key="3">
    <source>
        <dbReference type="ARBA" id="ARBA00022840"/>
    </source>
</evidence>
<name>A0ABV7VHJ1_9PROT</name>
<keyword evidence="1 8" id="KW-0436">Ligase</keyword>
<dbReference type="RefSeq" id="WP_379727686.1">
    <property type="nucleotide sequence ID" value="NZ_JBHRYJ010000003.1"/>
</dbReference>
<evidence type="ECO:0000256" key="4">
    <source>
        <dbReference type="ARBA" id="ARBA00023267"/>
    </source>
</evidence>
<dbReference type="NCBIfam" id="TIGR00121">
    <property type="entry name" value="birA_ligase"/>
    <property type="match status" value="1"/>
</dbReference>
<proteinExistence type="predicted"/>
<dbReference type="InterPro" id="IPR008988">
    <property type="entry name" value="Transcriptional_repressor_C"/>
</dbReference>
<dbReference type="GO" id="GO:0004077">
    <property type="term" value="F:biotin--[biotin carboxyl-carrier protein] ligase activity"/>
    <property type="evidence" value="ECO:0007669"/>
    <property type="project" value="UniProtKB-EC"/>
</dbReference>
<comment type="catalytic activity">
    <reaction evidence="6">
        <text>biotin + L-lysyl-[protein] + ATP = N(6)-biotinyl-L-lysyl-[protein] + AMP + diphosphate + H(+)</text>
        <dbReference type="Rhea" id="RHEA:11756"/>
        <dbReference type="Rhea" id="RHEA-COMP:9752"/>
        <dbReference type="Rhea" id="RHEA-COMP:10505"/>
        <dbReference type="ChEBI" id="CHEBI:15378"/>
        <dbReference type="ChEBI" id="CHEBI:29969"/>
        <dbReference type="ChEBI" id="CHEBI:30616"/>
        <dbReference type="ChEBI" id="CHEBI:33019"/>
        <dbReference type="ChEBI" id="CHEBI:57586"/>
        <dbReference type="ChEBI" id="CHEBI:83144"/>
        <dbReference type="ChEBI" id="CHEBI:456215"/>
        <dbReference type="EC" id="6.3.4.15"/>
    </reaction>
</comment>
<dbReference type="EC" id="6.3.4.15" evidence="5"/>
<dbReference type="Gene3D" id="3.30.930.10">
    <property type="entry name" value="Bira Bifunctional Protein, Domain 2"/>
    <property type="match status" value="1"/>
</dbReference>
<gene>
    <name evidence="8" type="ORF">ACFOOQ_13890</name>
</gene>
<keyword evidence="4" id="KW-0092">Biotin</keyword>
<dbReference type="InterPro" id="IPR003142">
    <property type="entry name" value="BPL_C"/>
</dbReference>
<keyword evidence="2" id="KW-0547">Nucleotide-binding</keyword>